<dbReference type="GO" id="GO:0003677">
    <property type="term" value="F:DNA binding"/>
    <property type="evidence" value="ECO:0007669"/>
    <property type="project" value="InterPro"/>
</dbReference>
<dbReference type="GO" id="GO:0006355">
    <property type="term" value="P:regulation of DNA-templated transcription"/>
    <property type="evidence" value="ECO:0007669"/>
    <property type="project" value="InterPro"/>
</dbReference>
<dbReference type="Gene3D" id="1.10.10.10">
    <property type="entry name" value="Winged helix-like DNA-binding domain superfamily/Winged helix DNA-binding domain"/>
    <property type="match status" value="1"/>
</dbReference>
<dbReference type="InterPro" id="IPR013783">
    <property type="entry name" value="Ig-like_fold"/>
</dbReference>
<keyword evidence="3" id="KW-1185">Reference proteome</keyword>
<dbReference type="SUPFAM" id="SSF46894">
    <property type="entry name" value="C-terminal effector domain of the bipartite response regulators"/>
    <property type="match status" value="1"/>
</dbReference>
<dbReference type="eggNOG" id="COG2197">
    <property type="taxonomic scope" value="Bacteria"/>
</dbReference>
<proteinExistence type="predicted"/>
<name>I0KGJ2_9BACT</name>
<dbReference type="eggNOG" id="COG3292">
    <property type="taxonomic scope" value="Bacteria"/>
</dbReference>
<evidence type="ECO:0000313" key="3">
    <source>
        <dbReference type="Proteomes" id="UP000011058"/>
    </source>
</evidence>
<dbReference type="Proteomes" id="UP000011058">
    <property type="component" value="Chromosome"/>
</dbReference>
<dbReference type="AlphaFoldDB" id="I0KGJ2"/>
<organism evidence="2 3">
    <name type="scientific">Fibrella aestuarina BUZ 2</name>
    <dbReference type="NCBI Taxonomy" id="1166018"/>
    <lineage>
        <taxon>Bacteria</taxon>
        <taxon>Pseudomonadati</taxon>
        <taxon>Bacteroidota</taxon>
        <taxon>Cytophagia</taxon>
        <taxon>Cytophagales</taxon>
        <taxon>Spirosomataceae</taxon>
        <taxon>Fibrella</taxon>
    </lineage>
</organism>
<dbReference type="HOGENOM" id="CLU_013623_0_0_10"/>
<evidence type="ECO:0000313" key="2">
    <source>
        <dbReference type="EMBL" id="CCH03245.1"/>
    </source>
</evidence>
<protein>
    <recommendedName>
        <fullName evidence="4">HTH luxR-type domain-containing protein</fullName>
    </recommendedName>
</protein>
<dbReference type="STRING" id="1166018.FAES_5246"/>
<dbReference type="Gene3D" id="2.130.10.10">
    <property type="entry name" value="YVTN repeat-like/Quinoprotein amine dehydrogenase"/>
    <property type="match status" value="1"/>
</dbReference>
<accession>I0KGJ2</accession>
<dbReference type="InterPro" id="IPR016032">
    <property type="entry name" value="Sig_transdc_resp-reg_C-effctor"/>
</dbReference>
<dbReference type="SUPFAM" id="SSF63829">
    <property type="entry name" value="Calcium-dependent phosphotriesterase"/>
    <property type="match status" value="1"/>
</dbReference>
<dbReference type="EMBL" id="HE796683">
    <property type="protein sequence ID" value="CCH03245.1"/>
    <property type="molecule type" value="Genomic_DNA"/>
</dbReference>
<sequence length="997" mass="114084">MHKSRLSEYTSSVKRYIKTSSYRRYLPGNSLFQYINIEFNVIPSPQHQQWLPSQTTYLLRWLLGLLLVSHTGVGQDAYQFCQPDIINYTRQQYGAHKHNWSIAQSPRTRFMYLANSRGLLEYDGSTWRVYELPKKQRVRSVAVDETGRIFTGALGEFGYWAPGPSGELTYKSLAPLIRDPAFRNEEIWHVLVTPRGILFQSFAYMFRYWQGRVEAIPTPGNVLFVRAVRNRLLVEVIDKGLYELRGKTFTLIPGSEFLGRETVNTLLPLGKTELLVGTERALYRYDGRRFRPFNAQLNAFIQQNRLNRGIQLGADGYAFGTLLNGVLITTSDGRIRYLFNQQTGLQNNTVLALWQDANRDLWVGMDQGADLIHLSSPIRYFTDSDGDLGTFFDLARHQGNLYLGTNQGVYYKPLAQPELPFRLITGTQGQVWQLSVQDGQLLCGHNRGTFLIDGTTARLLCPITGGWALRRLAKHPDRLLQATYTKLCVYQKDKRGQWVFAHTVDGFSAPVRQLEEDETGAIWLNKAPSQGIQRLYLSPDLKRVVKSTSYDSPAFQTTTANLAQLAGRIVVTAAPIAQVFDPTRQQFSPAPLRFPFLKPGVQKLFQLAGSELLLLHQDGRLQHVQAGQTTAHDIPVRTNRWVEEDETLVDLDTNYLGLCRENGFALIPRRGLSQLQQTATPPPLIRSVTTLDTPAVQHTFQAPQRPDAALSFSHKQANLLVTFCTPAFTQPVQYSYWLENNMSSWSPYQPIQQKEFNNLPAGQYVLHLRANGSPTESTLAFEIRPPWYWSVWSKLGYLLLGVGALTLSYRLHLRRVATKQQQLRTELEARLRQQEEASQREIILLQKEQLEQGLIQKSEELANSTMTLIRKNELLMQLKDELNQVRNQVNGRGTGEHFQHINRLIDQNISSEQDWALFEANFNKVHEQFLKRLIDQYPDLGQGDMKLAAYLRMNLSTKEIAQLLNITPRSVELKRYRLRKKLNLDAQANLSEFMIKY</sequence>
<reference evidence="2 3" key="1">
    <citation type="journal article" date="2012" name="J. Bacteriol.">
        <title>Genome Sequence of Fibrella aestuarina BUZ 2T, a Filamentous Marine Bacterium.</title>
        <authorList>
            <person name="Filippini M."/>
            <person name="Qi W."/>
            <person name="Blom J."/>
            <person name="Goesmann A."/>
            <person name="Smits T.H."/>
            <person name="Bagheri H.C."/>
        </authorList>
    </citation>
    <scope>NUCLEOTIDE SEQUENCE [LARGE SCALE GENOMIC DNA]</scope>
    <source>
        <strain evidence="3">BUZ 2T</strain>
    </source>
</reference>
<evidence type="ECO:0000256" key="1">
    <source>
        <dbReference type="SAM" id="Coils"/>
    </source>
</evidence>
<feature type="coiled-coil region" evidence="1">
    <location>
        <begin position="817"/>
        <end position="888"/>
    </location>
</feature>
<dbReference type="InterPro" id="IPR036388">
    <property type="entry name" value="WH-like_DNA-bd_sf"/>
</dbReference>
<keyword evidence="1" id="KW-0175">Coiled coil</keyword>
<evidence type="ECO:0008006" key="4">
    <source>
        <dbReference type="Google" id="ProtNLM"/>
    </source>
</evidence>
<dbReference type="KEGG" id="fae:FAES_5246"/>
<gene>
    <name evidence="2" type="ORF">FAES_5246</name>
</gene>
<dbReference type="InterPro" id="IPR015943">
    <property type="entry name" value="WD40/YVTN_repeat-like_dom_sf"/>
</dbReference>
<dbReference type="Gene3D" id="2.60.40.10">
    <property type="entry name" value="Immunoglobulins"/>
    <property type="match status" value="1"/>
</dbReference>
<dbReference type="PATRIC" id="fig|1166018.3.peg.2221"/>